<organism evidence="1 2">
    <name type="scientific">Halteria grandinella</name>
    <dbReference type="NCBI Taxonomy" id="5974"/>
    <lineage>
        <taxon>Eukaryota</taxon>
        <taxon>Sar</taxon>
        <taxon>Alveolata</taxon>
        <taxon>Ciliophora</taxon>
        <taxon>Intramacronucleata</taxon>
        <taxon>Spirotrichea</taxon>
        <taxon>Stichotrichia</taxon>
        <taxon>Sporadotrichida</taxon>
        <taxon>Halteriidae</taxon>
        <taxon>Halteria</taxon>
    </lineage>
</organism>
<accession>A0A8J8T618</accession>
<dbReference type="Proteomes" id="UP000785679">
    <property type="component" value="Unassembled WGS sequence"/>
</dbReference>
<keyword evidence="2" id="KW-1185">Reference proteome</keyword>
<evidence type="ECO:0000313" key="1">
    <source>
        <dbReference type="EMBL" id="TNV83015.1"/>
    </source>
</evidence>
<dbReference type="AlphaFoldDB" id="A0A8J8T618"/>
<name>A0A8J8T618_HALGN</name>
<proteinExistence type="predicted"/>
<reference evidence="1" key="1">
    <citation type="submission" date="2019-06" db="EMBL/GenBank/DDBJ databases">
        <authorList>
            <person name="Zheng W."/>
        </authorList>
    </citation>
    <scope>NUCLEOTIDE SEQUENCE</scope>
    <source>
        <strain evidence="1">QDHG01</strain>
    </source>
</reference>
<dbReference type="EMBL" id="RRYP01004259">
    <property type="protein sequence ID" value="TNV83015.1"/>
    <property type="molecule type" value="Genomic_DNA"/>
</dbReference>
<gene>
    <name evidence="1" type="ORF">FGO68_gene14859</name>
</gene>
<evidence type="ECO:0000313" key="2">
    <source>
        <dbReference type="Proteomes" id="UP000785679"/>
    </source>
</evidence>
<comment type="caution">
    <text evidence="1">The sequence shown here is derived from an EMBL/GenBank/DDBJ whole genome shotgun (WGS) entry which is preliminary data.</text>
</comment>
<sequence length="99" mass="11501">MVEPEEALDEWFSRTSQFNILMDITIEIHVDIPNIQRYKRNPKDHSQNPGKSFQLKDMGPDGYHYLLAQLIYNCHHYASISLGLIIFRANSFSNTMTIA</sequence>
<protein>
    <submittedName>
        <fullName evidence="1">Uncharacterized protein</fullName>
    </submittedName>
</protein>